<feature type="transmembrane region" description="Helical" evidence="1">
    <location>
        <begin position="44"/>
        <end position="64"/>
    </location>
</feature>
<keyword evidence="1" id="KW-0472">Membrane</keyword>
<comment type="caution">
    <text evidence="2">The sequence shown here is derived from an EMBL/GenBank/DDBJ whole genome shotgun (WGS) entry which is preliminary data.</text>
</comment>
<protein>
    <submittedName>
        <fullName evidence="2">Uncharacterized protein</fullName>
    </submittedName>
</protein>
<accession>A0A9D6LTZ5</accession>
<dbReference type="AlphaFoldDB" id="A0A9D6LTZ5"/>
<evidence type="ECO:0000313" key="2">
    <source>
        <dbReference type="EMBL" id="MBI3627620.1"/>
    </source>
</evidence>
<gene>
    <name evidence="2" type="ORF">HY220_02650</name>
</gene>
<name>A0A9D6LTZ5_9BACT</name>
<sequence>MGKILITLMLAVILVAVVVNFEYIHPNALGDLRNQVTQCHLQQCFLLGGIIFFLVFIILFSIIFD</sequence>
<evidence type="ECO:0000256" key="1">
    <source>
        <dbReference type="SAM" id="Phobius"/>
    </source>
</evidence>
<evidence type="ECO:0000313" key="3">
    <source>
        <dbReference type="Proteomes" id="UP000808388"/>
    </source>
</evidence>
<reference evidence="2" key="1">
    <citation type="submission" date="2020-07" db="EMBL/GenBank/DDBJ databases">
        <title>Huge and variable diversity of episymbiotic CPR bacteria and DPANN archaea in groundwater ecosystems.</title>
        <authorList>
            <person name="He C.Y."/>
            <person name="Keren R."/>
            <person name="Whittaker M."/>
            <person name="Farag I.F."/>
            <person name="Doudna J."/>
            <person name="Cate J.H.D."/>
            <person name="Banfield J.F."/>
        </authorList>
    </citation>
    <scope>NUCLEOTIDE SEQUENCE</scope>
    <source>
        <strain evidence="2">NC_groundwater_972_Pr1_S-0.2um_49_27</strain>
    </source>
</reference>
<keyword evidence="1" id="KW-0812">Transmembrane</keyword>
<dbReference type="Proteomes" id="UP000808388">
    <property type="component" value="Unassembled WGS sequence"/>
</dbReference>
<organism evidence="2 3">
    <name type="scientific">Candidatus Sungiibacteriota bacterium</name>
    <dbReference type="NCBI Taxonomy" id="2750080"/>
    <lineage>
        <taxon>Bacteria</taxon>
        <taxon>Candidatus Sungiibacteriota</taxon>
    </lineage>
</organism>
<dbReference type="EMBL" id="JACQCQ010000009">
    <property type="protein sequence ID" value="MBI3627620.1"/>
    <property type="molecule type" value="Genomic_DNA"/>
</dbReference>
<keyword evidence="1" id="KW-1133">Transmembrane helix</keyword>
<proteinExistence type="predicted"/>